<dbReference type="GO" id="GO:0005789">
    <property type="term" value="C:endoplasmic reticulum membrane"/>
    <property type="evidence" value="ECO:0007669"/>
    <property type="project" value="UniProtKB-SubCell"/>
</dbReference>
<dbReference type="Pfam" id="PF04922">
    <property type="entry name" value="DIE2_ALG10"/>
    <property type="match status" value="1"/>
</dbReference>
<keyword evidence="6 14" id="KW-0328">Glycosyltransferase</keyword>
<reference evidence="16" key="1">
    <citation type="submission" date="2014-02" db="EMBL/GenBank/DDBJ databases">
        <authorList>
            <person name="Genoscope - CEA"/>
        </authorList>
    </citation>
    <scope>NUCLEOTIDE SEQUENCE</scope>
    <source>
        <strain evidence="16">LS3</strain>
    </source>
</reference>
<organism evidence="16">
    <name type="scientific">Blastobotrys adeninivorans</name>
    <name type="common">Yeast</name>
    <name type="synonym">Arxula adeninivorans</name>
    <dbReference type="NCBI Taxonomy" id="409370"/>
    <lineage>
        <taxon>Eukaryota</taxon>
        <taxon>Fungi</taxon>
        <taxon>Dikarya</taxon>
        <taxon>Ascomycota</taxon>
        <taxon>Saccharomycotina</taxon>
        <taxon>Dipodascomycetes</taxon>
        <taxon>Dipodascales</taxon>
        <taxon>Trichomonascaceae</taxon>
        <taxon>Blastobotrys</taxon>
    </lineage>
</organism>
<dbReference type="PIRSF" id="PIRSF028810">
    <property type="entry name" value="Alpha1_2_glucosyltferase_Alg10"/>
    <property type="match status" value="1"/>
</dbReference>
<feature type="transmembrane region" description="Helical" evidence="14">
    <location>
        <begin position="98"/>
        <end position="116"/>
    </location>
</feature>
<evidence type="ECO:0000256" key="1">
    <source>
        <dbReference type="ARBA" id="ARBA00004477"/>
    </source>
</evidence>
<evidence type="ECO:0000256" key="11">
    <source>
        <dbReference type="ARBA" id="ARBA00023136"/>
    </source>
</evidence>
<feature type="transmembrane region" description="Helical" evidence="14">
    <location>
        <begin position="376"/>
        <end position="399"/>
    </location>
</feature>
<feature type="transmembrane region" description="Helical" evidence="14">
    <location>
        <begin position="432"/>
        <end position="451"/>
    </location>
</feature>
<sequence>MALIRYGATLALASWAFVSVQQAVPAPYLDEIFHIPQTLQYYNGNWKHWDPKITTPPGLYGLGAAYCQATKFLSPYIGPYIDPYIDVDSECSVASLRFLNLIGVTIVVPLAVKLMGKSTSTATAVATFPLLAFFGLLYYTDVWSTAAILISLALVPGYKSKNGANENPANGLRHVLSALVALAAVFFRQTNVVWAAVVAVYAASPRKVTTRLSVMEDFVHLIQRLIASPSVVIPFGLIGVLFAAFVFHNGSIALGDKSNHVAGVNIPQLLYFSLFFGLFSWPLWLTPTFIRRYIQYNFGSPIRAVGYLLGVGAIAAAIDRFTIVHPFLLADNRHYTFYLWRRLIAPVWGPSCVQTYGKFALVPVYHALVWTFLTTLFYASTASFALSTAVLGATVLTLVPSPLLEPRYYIVPYIMWRLQQQRPSKTKEWMEWAWYMAINVGTVLVFVKYEFEWPGQGMMRFMW</sequence>
<evidence type="ECO:0000256" key="5">
    <source>
        <dbReference type="ARBA" id="ARBA00018512"/>
    </source>
</evidence>
<dbReference type="PANTHER" id="PTHR12989:SF10">
    <property type="entry name" value="DOL-P-GLC:GLC(2)MAN(9)GLCNAC(2)-PP-DOL ALPHA-1,2-GLUCOSYLTRANSFERASE-RELATED"/>
    <property type="match status" value="1"/>
</dbReference>
<reference evidence="16" key="2">
    <citation type="submission" date="2014-06" db="EMBL/GenBank/DDBJ databases">
        <title>The complete genome of Blastobotrys (Arxula) adeninivorans LS3 - a yeast of biotechnological interest.</title>
        <authorList>
            <person name="Kunze G."/>
            <person name="Gaillardin C."/>
            <person name="Czernicka M."/>
            <person name="Durrens P."/>
            <person name="Martin T."/>
            <person name="Boer E."/>
            <person name="Gabaldon T."/>
            <person name="Cruz J."/>
            <person name="Talla E."/>
            <person name="Marck C."/>
            <person name="Goffeau A."/>
            <person name="Barbe V."/>
            <person name="Baret P."/>
            <person name="Baronian K."/>
            <person name="Beier S."/>
            <person name="Bleykasten C."/>
            <person name="Bode R."/>
            <person name="Casaregola S."/>
            <person name="Despons L."/>
            <person name="Fairhead C."/>
            <person name="Giersberg M."/>
            <person name="Gierski P."/>
            <person name="Hahnel U."/>
            <person name="Hartmann A."/>
            <person name="Jankowska D."/>
            <person name="Jubin C."/>
            <person name="Jung P."/>
            <person name="Lafontaine I."/>
            <person name="Leh-Louis V."/>
            <person name="Lemaire M."/>
            <person name="Marcet-Houben M."/>
            <person name="Mascher M."/>
            <person name="Morel G."/>
            <person name="Richard G.-F."/>
            <person name="Riechen J."/>
            <person name="Sacerdot C."/>
            <person name="Sarkar A."/>
            <person name="Savel G."/>
            <person name="Schacherer J."/>
            <person name="Sherman D."/>
            <person name="Straub M.-L."/>
            <person name="Stein N."/>
            <person name="Thierry A."/>
            <person name="Trautwein-Schult A."/>
            <person name="Westhof E."/>
            <person name="Worch S."/>
            <person name="Dujon B."/>
            <person name="Souciet J.-L."/>
            <person name="Wincker P."/>
            <person name="Scholz U."/>
            <person name="Neuveglise N."/>
        </authorList>
    </citation>
    <scope>NUCLEOTIDE SEQUENCE</scope>
    <source>
        <strain evidence="16">LS3</strain>
    </source>
</reference>
<comment type="similarity">
    <text evidence="3 14">Belongs to the ALG10 glucosyltransferase family.</text>
</comment>
<accession>A0A060THT2</accession>
<evidence type="ECO:0000256" key="13">
    <source>
        <dbReference type="ARBA" id="ARBA00048064"/>
    </source>
</evidence>
<keyword evidence="7" id="KW-0808">Transferase</keyword>
<comment type="pathway">
    <text evidence="2">Protein modification; protein glycosylation.</text>
</comment>
<feature type="transmembrane region" description="Helical" evidence="14">
    <location>
        <begin position="343"/>
        <end position="364"/>
    </location>
</feature>
<dbReference type="PANTHER" id="PTHR12989">
    <property type="entry name" value="ALPHA-1,2-GLUCOSYLTRANSFERASE ALG10"/>
    <property type="match status" value="1"/>
</dbReference>
<evidence type="ECO:0000256" key="6">
    <source>
        <dbReference type="ARBA" id="ARBA00022676"/>
    </source>
</evidence>
<comment type="catalytic activity">
    <reaction evidence="13">
        <text>an alpha-D-Glc-(1-&gt;3)-alpha-D-Glc-(1-&gt;3)-alpha-D-Man-(1-&gt;2)-alpha-D-Man-(1-&gt;2)-alpha-D-Man-(1-&gt;3)-[alpha-D-Man-(1-&gt;2)-alpha-D-Man-(1-&gt;3)-[alpha-D-Man-(1-&gt;2)-alpha-D-Man-(1-&gt;6)]-alpha-D-Man-(1-&gt;6)]-beta-D-Man-(1-&gt;4)-beta-D-GlcNAc-(1-&gt;4)-alpha-D-GlcNAc-diphospho-di-trans,poly-cis-dolichol + a di-trans,poly-cis-dolichyl beta-D-glucosyl phosphate = a alpha-D-Glc-(1-&gt;2)-alpha-D-Glc-(1-&gt;3)-alpha-D-Glc-(1-&gt;3)-alpha-D-Man-(1-&gt;2)-alpha-D-Man-(1-&gt;2)-alpha-D-Man-(1-&gt;3)-[alpha-D-Man-(1-&gt;2)-alpha-D-Man-(1-&gt;3)-[alpha-D-Man-(1-&gt;2)-alpha-D-Man-(1-&gt;6)]-alpha-D-Man-(1-&gt;6)]-beta-D-Man-(1-&gt;4)-beta-D-GlcNAc-(1-&gt;4)-alpha-D-GlcNAc-diphospho-di-trans,poly-cis-dolichol + a di-trans,poly-cis-dolichyl phosphate + H(+)</text>
        <dbReference type="Rhea" id="RHEA:29543"/>
        <dbReference type="Rhea" id="RHEA-COMP:19498"/>
        <dbReference type="Rhea" id="RHEA-COMP:19502"/>
        <dbReference type="Rhea" id="RHEA-COMP:19512"/>
        <dbReference type="Rhea" id="RHEA-COMP:19522"/>
        <dbReference type="ChEBI" id="CHEBI:15378"/>
        <dbReference type="ChEBI" id="CHEBI:57525"/>
        <dbReference type="ChEBI" id="CHEBI:57683"/>
        <dbReference type="ChEBI" id="CHEBI:132522"/>
        <dbReference type="ChEBI" id="CHEBI:132523"/>
        <dbReference type="EC" id="2.4.1.256"/>
    </reaction>
    <physiologicalReaction direction="left-to-right" evidence="13">
        <dbReference type="Rhea" id="RHEA:29544"/>
    </physiologicalReaction>
</comment>
<feature type="transmembrane region" description="Helical" evidence="14">
    <location>
        <begin position="175"/>
        <end position="204"/>
    </location>
</feature>
<evidence type="ECO:0000313" key="16">
    <source>
        <dbReference type="EMBL" id="CDP38696.1"/>
    </source>
</evidence>
<evidence type="ECO:0000256" key="12">
    <source>
        <dbReference type="ARBA" id="ARBA00044727"/>
    </source>
</evidence>
<dbReference type="UniPathway" id="UPA00378"/>
<evidence type="ECO:0000256" key="14">
    <source>
        <dbReference type="PIRNR" id="PIRNR028810"/>
    </source>
</evidence>
<keyword evidence="15" id="KW-0732">Signal</keyword>
<keyword evidence="10 14" id="KW-1133">Transmembrane helix</keyword>
<feature type="transmembrane region" description="Helical" evidence="14">
    <location>
        <begin position="302"/>
        <end position="323"/>
    </location>
</feature>
<evidence type="ECO:0000256" key="7">
    <source>
        <dbReference type="ARBA" id="ARBA00022679"/>
    </source>
</evidence>
<proteinExistence type="inferred from homology"/>
<keyword evidence="11 14" id="KW-0472">Membrane</keyword>
<feature type="signal peptide" evidence="15">
    <location>
        <begin position="1"/>
        <end position="23"/>
    </location>
</feature>
<evidence type="ECO:0000256" key="2">
    <source>
        <dbReference type="ARBA" id="ARBA00004922"/>
    </source>
</evidence>
<dbReference type="InterPro" id="IPR016900">
    <property type="entry name" value="Alg10"/>
</dbReference>
<dbReference type="EC" id="2.4.1.256" evidence="4 14"/>
<dbReference type="AlphaFoldDB" id="A0A060THT2"/>
<dbReference type="GO" id="GO:0006488">
    <property type="term" value="P:dolichol-linked oligosaccharide biosynthetic process"/>
    <property type="evidence" value="ECO:0007669"/>
    <property type="project" value="UniProtKB-UniRule"/>
</dbReference>
<feature type="transmembrane region" description="Helical" evidence="14">
    <location>
        <begin position="225"/>
        <end position="248"/>
    </location>
</feature>
<feature type="chain" id="PRO_5001592294" description="Dol-P-Glc:Glc(2)Man(9)GlcNAc(2)-PP-Dol alpha-1,2-glucosyltransferase" evidence="15">
    <location>
        <begin position="24"/>
        <end position="463"/>
    </location>
</feature>
<comment type="function">
    <text evidence="12">Dol-P-Glc:Glc(2)Man(9)GlcNAc(2)-PP-Dol alpha-1,2-glucosyltransferase that operates in the biosynthetic pathway of dolichol-linked oligosaccharides, the glycan precursors employed in protein asparagine (N)-glycosylation. The assembly of dolichol-linked oligosaccharides begins on the cytosolic side of the endoplasmic reticulum membrane and finishes in its lumen. The sequential addition of sugars to dolichol pyrophosphate produces dolichol-linked oligosaccharides containing fourteen sugars, including two GlcNAcs, nine mannoses and three glucoses. Once assembled, the oligosaccharide is transferred from the lipid to nascent proteins by oligosaccharyltransferases. In the lumen of the endoplasmic reticulum, adds the third and last glucose residue from dolichyl phosphate glucose (Dol-P-Glc) onto the lipid-linked oligosaccharide intermediate Glc(2)Man(9)GlcNAc(2)-PP-Dol to produce Glc(3)Man(9)GlcNAc(2)-PP-Dol.</text>
</comment>
<evidence type="ECO:0000256" key="4">
    <source>
        <dbReference type="ARBA" id="ARBA00011967"/>
    </source>
</evidence>
<comment type="subcellular location">
    <subcellularLocation>
        <location evidence="1">Endoplasmic reticulum membrane</location>
        <topology evidence="1">Multi-pass membrane protein</topology>
    </subcellularLocation>
</comment>
<evidence type="ECO:0000256" key="9">
    <source>
        <dbReference type="ARBA" id="ARBA00022824"/>
    </source>
</evidence>
<feature type="transmembrane region" description="Helical" evidence="14">
    <location>
        <begin position="268"/>
        <end position="290"/>
    </location>
</feature>
<gene>
    <name evidence="16" type="ORF">GNLVRS02_ARAD1D40436g</name>
</gene>
<dbReference type="EMBL" id="HG937694">
    <property type="protein sequence ID" value="CDP38696.1"/>
    <property type="molecule type" value="Genomic_DNA"/>
</dbReference>
<evidence type="ECO:0000256" key="15">
    <source>
        <dbReference type="SAM" id="SignalP"/>
    </source>
</evidence>
<evidence type="ECO:0000256" key="3">
    <source>
        <dbReference type="ARBA" id="ARBA00010600"/>
    </source>
</evidence>
<evidence type="ECO:0000256" key="8">
    <source>
        <dbReference type="ARBA" id="ARBA00022692"/>
    </source>
</evidence>
<dbReference type="PhylomeDB" id="A0A060THT2"/>
<keyword evidence="9" id="KW-0256">Endoplasmic reticulum</keyword>
<name>A0A060THT2_BLAAD</name>
<dbReference type="GO" id="GO:0106073">
    <property type="term" value="F:dolichyl pyrophosphate Glc2Man9GlcNAc2 alpha-1,2-glucosyltransferase activity"/>
    <property type="evidence" value="ECO:0007669"/>
    <property type="project" value="UniProtKB-UniRule"/>
</dbReference>
<protein>
    <recommendedName>
        <fullName evidence="5 14">Dol-P-Glc:Glc(2)Man(9)GlcNAc(2)-PP-Dol alpha-1,2-glucosyltransferase</fullName>
        <ecNumber evidence="4 14">2.4.1.256</ecNumber>
    </recommendedName>
</protein>
<evidence type="ECO:0000256" key="10">
    <source>
        <dbReference type="ARBA" id="ARBA00022989"/>
    </source>
</evidence>
<comment type="caution">
    <text evidence="14">Lacks conserved residue(s) required for the propagation of feature annotation.</text>
</comment>
<keyword evidence="8 14" id="KW-0812">Transmembrane</keyword>
<feature type="transmembrane region" description="Helical" evidence="14">
    <location>
        <begin position="128"/>
        <end position="155"/>
    </location>
</feature>